<sequence length="108" mass="12125">MTRSAVVSQEMIQIAELEEQVRKLQESTQKNGEEFKEFKEEVRKNSQHTNTALDELQAIMIKHVAGKGMETGSSTEGRSRSKNRILRSDSMGSKGMLSNQNRESAHAS</sequence>
<reference evidence="2" key="1">
    <citation type="journal article" date="2016" name="Nat. Biotechnol.">
        <title>Sequencing wild and cultivated cassava and related species reveals extensive interspecific hybridization and genetic diversity.</title>
        <authorList>
            <person name="Bredeson J.V."/>
            <person name="Lyons J.B."/>
            <person name="Prochnik S.E."/>
            <person name="Wu G.A."/>
            <person name="Ha C.M."/>
            <person name="Edsinger-Gonzales E."/>
            <person name="Grimwood J."/>
            <person name="Schmutz J."/>
            <person name="Rabbi I.Y."/>
            <person name="Egesi C."/>
            <person name="Nauluvula P."/>
            <person name="Lebot V."/>
            <person name="Ndunguru J."/>
            <person name="Mkamilo G."/>
            <person name="Bart R.S."/>
            <person name="Setter T.L."/>
            <person name="Gleadow R.M."/>
            <person name="Kulakow P."/>
            <person name="Ferguson M.E."/>
            <person name="Rounsley S."/>
            <person name="Rokhsar D.S."/>
        </authorList>
    </citation>
    <scope>NUCLEOTIDE SEQUENCE [LARGE SCALE GENOMIC DNA]</scope>
    <source>
        <strain evidence="2">cv. AM560-2</strain>
    </source>
</reference>
<keyword evidence="2" id="KW-1185">Reference proteome</keyword>
<dbReference type="Proteomes" id="UP000091857">
    <property type="component" value="Chromosome 5"/>
</dbReference>
<organism evidence="1 2">
    <name type="scientific">Manihot esculenta</name>
    <name type="common">Cassava</name>
    <name type="synonym">Jatropha manihot</name>
    <dbReference type="NCBI Taxonomy" id="3983"/>
    <lineage>
        <taxon>Eukaryota</taxon>
        <taxon>Viridiplantae</taxon>
        <taxon>Streptophyta</taxon>
        <taxon>Embryophyta</taxon>
        <taxon>Tracheophyta</taxon>
        <taxon>Spermatophyta</taxon>
        <taxon>Magnoliopsida</taxon>
        <taxon>eudicotyledons</taxon>
        <taxon>Gunneridae</taxon>
        <taxon>Pentapetalae</taxon>
        <taxon>rosids</taxon>
        <taxon>fabids</taxon>
        <taxon>Malpighiales</taxon>
        <taxon>Euphorbiaceae</taxon>
        <taxon>Crotonoideae</taxon>
        <taxon>Manihoteae</taxon>
        <taxon>Manihot</taxon>
    </lineage>
</organism>
<gene>
    <name evidence="1" type="ORF">MANES_05G025750v8</name>
</gene>
<name>A0ACB7HMG2_MANES</name>
<evidence type="ECO:0000313" key="1">
    <source>
        <dbReference type="EMBL" id="KAG8653475.1"/>
    </source>
</evidence>
<evidence type="ECO:0000313" key="2">
    <source>
        <dbReference type="Proteomes" id="UP000091857"/>
    </source>
</evidence>
<proteinExistence type="predicted"/>
<dbReference type="EMBL" id="CM004391">
    <property type="protein sequence ID" value="KAG8653475.1"/>
    <property type="molecule type" value="Genomic_DNA"/>
</dbReference>
<protein>
    <submittedName>
        <fullName evidence="1">Uncharacterized protein</fullName>
    </submittedName>
</protein>
<accession>A0ACB7HMG2</accession>
<comment type="caution">
    <text evidence="1">The sequence shown here is derived from an EMBL/GenBank/DDBJ whole genome shotgun (WGS) entry which is preliminary data.</text>
</comment>